<organism evidence="3 4">
    <name type="scientific">Sinomicrobium oceani</name>
    <dbReference type="NCBI Taxonomy" id="1150368"/>
    <lineage>
        <taxon>Bacteria</taxon>
        <taxon>Pseudomonadati</taxon>
        <taxon>Bacteroidota</taxon>
        <taxon>Flavobacteriia</taxon>
        <taxon>Flavobacteriales</taxon>
        <taxon>Flavobacteriaceae</taxon>
        <taxon>Sinomicrobium</taxon>
    </lineage>
</organism>
<dbReference type="InterPro" id="IPR003313">
    <property type="entry name" value="AraC-bd"/>
</dbReference>
<proteinExistence type="predicted"/>
<dbReference type="Gene3D" id="2.60.120.10">
    <property type="entry name" value="Jelly Rolls"/>
    <property type="match status" value="1"/>
</dbReference>
<dbReference type="SMART" id="SM00342">
    <property type="entry name" value="HTH_ARAC"/>
    <property type="match status" value="1"/>
</dbReference>
<dbReference type="RefSeq" id="WP_072317055.1">
    <property type="nucleotide sequence ID" value="NZ_FPJE01000008.1"/>
</dbReference>
<sequence>MKRYKQFNRLIVNDFTADVWQHPLHNHNHYEIIFIASGAGIHHLNKRLMPYKAGHLYLLGPEDEHEFIIEKNTRFIYFKFTKLYFDAFPSDHAARWIRDLDELLNRPERKKGDLLKMEPDRITIATLFELIIKEYQRNEVLSKKLVFEWFKSILMILRRNWNCCGTPHDRSARSVLTEELLEYIEMHIYDPKMLRQKAIAEHFHYSPNYIGSLFKDKIGTSLKSYIQQYRYNLLEQRLAQGNGSTKQLALEFGFTDESHLHRFVKGFSGKSFMELKTFASRS</sequence>
<evidence type="ECO:0000313" key="4">
    <source>
        <dbReference type="Proteomes" id="UP000182248"/>
    </source>
</evidence>
<dbReference type="GO" id="GO:0043565">
    <property type="term" value="F:sequence-specific DNA binding"/>
    <property type="evidence" value="ECO:0007669"/>
    <property type="project" value="InterPro"/>
</dbReference>
<name>A0A1K1PJR3_9FLAO</name>
<dbReference type="PANTHER" id="PTHR43280:SF34">
    <property type="entry name" value="ARAC-FAMILY TRANSCRIPTIONAL REGULATOR"/>
    <property type="match status" value="1"/>
</dbReference>
<dbReference type="GO" id="GO:0003700">
    <property type="term" value="F:DNA-binding transcription factor activity"/>
    <property type="evidence" value="ECO:0007669"/>
    <property type="project" value="InterPro"/>
</dbReference>
<dbReference type="InterPro" id="IPR014710">
    <property type="entry name" value="RmlC-like_jellyroll"/>
</dbReference>
<dbReference type="PANTHER" id="PTHR43280">
    <property type="entry name" value="ARAC-FAMILY TRANSCRIPTIONAL REGULATOR"/>
    <property type="match status" value="1"/>
</dbReference>
<dbReference type="InterPro" id="IPR037923">
    <property type="entry name" value="HTH-like"/>
</dbReference>
<dbReference type="Pfam" id="PF12833">
    <property type="entry name" value="HTH_18"/>
    <property type="match status" value="1"/>
</dbReference>
<reference evidence="3 4" key="1">
    <citation type="submission" date="2016-11" db="EMBL/GenBank/DDBJ databases">
        <authorList>
            <person name="Jaros S."/>
            <person name="Januszkiewicz K."/>
            <person name="Wedrychowicz H."/>
        </authorList>
    </citation>
    <scope>NUCLEOTIDE SEQUENCE [LARGE SCALE GENOMIC DNA]</scope>
    <source>
        <strain evidence="3 4">CGMCC 1.12145</strain>
    </source>
</reference>
<dbReference type="Gene3D" id="1.10.10.60">
    <property type="entry name" value="Homeodomain-like"/>
    <property type="match status" value="1"/>
</dbReference>
<feature type="domain" description="HTH araC/xylS-type" evidence="2">
    <location>
        <begin position="178"/>
        <end position="278"/>
    </location>
</feature>
<gene>
    <name evidence="3" type="ORF">SAMN02927921_01824</name>
</gene>
<dbReference type="STRING" id="1150368.SAMN02927921_01824"/>
<keyword evidence="1" id="KW-0238">DNA-binding</keyword>
<accession>A0A1K1PJR3</accession>
<dbReference type="AlphaFoldDB" id="A0A1K1PJR3"/>
<dbReference type="EMBL" id="FPJE01000008">
    <property type="protein sequence ID" value="SFW47689.1"/>
    <property type="molecule type" value="Genomic_DNA"/>
</dbReference>
<dbReference type="Pfam" id="PF02311">
    <property type="entry name" value="AraC_binding"/>
    <property type="match status" value="1"/>
</dbReference>
<evidence type="ECO:0000259" key="2">
    <source>
        <dbReference type="PROSITE" id="PS01124"/>
    </source>
</evidence>
<dbReference type="OrthoDB" id="636258at2"/>
<dbReference type="PROSITE" id="PS01124">
    <property type="entry name" value="HTH_ARAC_FAMILY_2"/>
    <property type="match status" value="1"/>
</dbReference>
<evidence type="ECO:0000313" key="3">
    <source>
        <dbReference type="EMBL" id="SFW47689.1"/>
    </source>
</evidence>
<keyword evidence="4" id="KW-1185">Reference proteome</keyword>
<protein>
    <submittedName>
        <fullName evidence="3">AraC-like ligand binding domain-containing protein</fullName>
    </submittedName>
</protein>
<dbReference type="SUPFAM" id="SSF51215">
    <property type="entry name" value="Regulatory protein AraC"/>
    <property type="match status" value="1"/>
</dbReference>
<dbReference type="InterPro" id="IPR018060">
    <property type="entry name" value="HTH_AraC"/>
</dbReference>
<dbReference type="Proteomes" id="UP000182248">
    <property type="component" value="Unassembled WGS sequence"/>
</dbReference>
<evidence type="ECO:0000256" key="1">
    <source>
        <dbReference type="ARBA" id="ARBA00023125"/>
    </source>
</evidence>